<name>A0A927A342_9NOST</name>
<comment type="caution">
    <text evidence="1">The sequence shown here is derived from an EMBL/GenBank/DDBJ whole genome shotgun (WGS) entry which is preliminary data.</text>
</comment>
<dbReference type="EMBL" id="JACJQU010000018">
    <property type="protein sequence ID" value="MBD2296048.1"/>
    <property type="molecule type" value="Genomic_DNA"/>
</dbReference>
<dbReference type="AlphaFoldDB" id="A0A927A342"/>
<dbReference type="Proteomes" id="UP000662185">
    <property type="component" value="Unassembled WGS sequence"/>
</dbReference>
<evidence type="ECO:0000313" key="1">
    <source>
        <dbReference type="EMBL" id="MBD2296048.1"/>
    </source>
</evidence>
<sequence length="72" mass="8431">MLKTRAQKHGNYLQAEIKAILQQITKAENKKIRLSEKRIAAFKEWIESHKNINFLTLSDEAISRESIYDDRG</sequence>
<protein>
    <submittedName>
        <fullName evidence="1">Uncharacterized protein</fullName>
    </submittedName>
</protein>
<accession>A0A927A342</accession>
<keyword evidence="2" id="KW-1185">Reference proteome</keyword>
<reference evidence="2" key="1">
    <citation type="journal article" date="2020" name="ISME J.">
        <title>Comparative genomics reveals insights into cyanobacterial evolution and habitat adaptation.</title>
        <authorList>
            <person name="Chen M.Y."/>
            <person name="Teng W.K."/>
            <person name="Zhao L."/>
            <person name="Hu C.X."/>
            <person name="Zhou Y.K."/>
            <person name="Han B.P."/>
            <person name="Song L.R."/>
            <person name="Shu W.S."/>
        </authorList>
    </citation>
    <scope>NUCLEOTIDE SEQUENCE [LARGE SCALE GENOMIC DNA]</scope>
    <source>
        <strain evidence="2">FACHB-251</strain>
    </source>
</reference>
<evidence type="ECO:0000313" key="2">
    <source>
        <dbReference type="Proteomes" id="UP000662185"/>
    </source>
</evidence>
<dbReference type="RefSeq" id="WP_190564013.1">
    <property type="nucleotide sequence ID" value="NZ_JACJQU010000018.1"/>
</dbReference>
<proteinExistence type="predicted"/>
<gene>
    <name evidence="1" type="ORF">H6G06_21855</name>
</gene>
<organism evidence="1 2">
    <name type="scientific">Anabaena sphaerica FACHB-251</name>
    <dbReference type="NCBI Taxonomy" id="2692883"/>
    <lineage>
        <taxon>Bacteria</taxon>
        <taxon>Bacillati</taxon>
        <taxon>Cyanobacteriota</taxon>
        <taxon>Cyanophyceae</taxon>
        <taxon>Nostocales</taxon>
        <taxon>Nostocaceae</taxon>
        <taxon>Anabaena</taxon>
    </lineage>
</organism>